<dbReference type="RefSeq" id="WP_090475239.1">
    <property type="nucleotide sequence ID" value="NZ_LT629710.1"/>
</dbReference>
<keyword evidence="6" id="KW-1185">Reference proteome</keyword>
<dbReference type="InterPro" id="IPR036291">
    <property type="entry name" value="NAD(P)-bd_dom_sf"/>
</dbReference>
<proteinExistence type="predicted"/>
<evidence type="ECO:0000313" key="6">
    <source>
        <dbReference type="Proteomes" id="UP000198741"/>
    </source>
</evidence>
<accession>A0A1H0KHX0</accession>
<feature type="domain" description="Alcohol dehydrogenase-like C-terminal" evidence="3">
    <location>
        <begin position="182"/>
        <end position="287"/>
    </location>
</feature>
<dbReference type="SUPFAM" id="SSF50129">
    <property type="entry name" value="GroES-like"/>
    <property type="match status" value="1"/>
</dbReference>
<dbReference type="GO" id="GO:0016491">
    <property type="term" value="F:oxidoreductase activity"/>
    <property type="evidence" value="ECO:0007669"/>
    <property type="project" value="UniProtKB-KW"/>
</dbReference>
<dbReference type="Gene3D" id="3.40.50.720">
    <property type="entry name" value="NAD(P)-binding Rossmann-like Domain"/>
    <property type="match status" value="1"/>
</dbReference>
<dbReference type="InterPro" id="IPR013154">
    <property type="entry name" value="ADH-like_N"/>
</dbReference>
<evidence type="ECO:0000256" key="2">
    <source>
        <dbReference type="ARBA" id="ARBA00023002"/>
    </source>
</evidence>
<dbReference type="Proteomes" id="UP000198741">
    <property type="component" value="Chromosome I"/>
</dbReference>
<protein>
    <submittedName>
        <fullName evidence="5">Threonine dehydrogenase</fullName>
    </submittedName>
</protein>
<name>A0A1H0KHX0_9ACTN</name>
<dbReference type="Pfam" id="PF08240">
    <property type="entry name" value="ADH_N"/>
    <property type="match status" value="1"/>
</dbReference>
<comment type="cofactor">
    <cofactor evidence="1">
        <name>Zn(2+)</name>
        <dbReference type="ChEBI" id="CHEBI:29105"/>
    </cofactor>
</comment>
<dbReference type="SUPFAM" id="SSF51735">
    <property type="entry name" value="NAD(P)-binding Rossmann-fold domains"/>
    <property type="match status" value="1"/>
</dbReference>
<evidence type="ECO:0000256" key="1">
    <source>
        <dbReference type="ARBA" id="ARBA00001947"/>
    </source>
</evidence>
<dbReference type="Gene3D" id="3.90.180.10">
    <property type="entry name" value="Medium-chain alcohol dehydrogenases, catalytic domain"/>
    <property type="match status" value="1"/>
</dbReference>
<organism evidence="5 6">
    <name type="scientific">Nakamurella panacisegetis</name>
    <dbReference type="NCBI Taxonomy" id="1090615"/>
    <lineage>
        <taxon>Bacteria</taxon>
        <taxon>Bacillati</taxon>
        <taxon>Actinomycetota</taxon>
        <taxon>Actinomycetes</taxon>
        <taxon>Nakamurellales</taxon>
        <taxon>Nakamurellaceae</taxon>
        <taxon>Nakamurella</taxon>
    </lineage>
</organism>
<evidence type="ECO:0000259" key="3">
    <source>
        <dbReference type="Pfam" id="PF00107"/>
    </source>
</evidence>
<evidence type="ECO:0000313" key="5">
    <source>
        <dbReference type="EMBL" id="SDO55539.1"/>
    </source>
</evidence>
<dbReference type="EMBL" id="LT629710">
    <property type="protein sequence ID" value="SDO55539.1"/>
    <property type="molecule type" value="Genomic_DNA"/>
</dbReference>
<sequence>MATIRALVLDGPRLASVQDVPAPVARPGQAVVDVHRVGVCGTDSAFYSGEMAYLATGQARYPLRPGHEWCGVVASVGSDDDAPWIGRRVTGDTMLGCRQCERCRAGRSHLCENRYEIGVLGGWNGAVAEQVLVPVSALHILPDSVDDTAGAMVEPGANSRRAADAAVTPGVDRVAVFGPGTIGLLAAAFAAGAGAEVHVIGRSSAGLDLARTLGLTAWSIQNVPTLRFDAVIDGTDGAEIPSAAIDLVEPGGRIICVGIAGRPSLVDTRRLVVKDLTLTGQLSGSPAMAATIGSYADGSIDPAPLVAATVGLDRAPDVIAGWRPDDAGPGPKIHIDPRI</sequence>
<dbReference type="AlphaFoldDB" id="A0A1H0KHX0"/>
<dbReference type="InterPro" id="IPR011032">
    <property type="entry name" value="GroES-like_sf"/>
</dbReference>
<dbReference type="Pfam" id="PF00107">
    <property type="entry name" value="ADH_zinc_N"/>
    <property type="match status" value="1"/>
</dbReference>
<reference evidence="5 6" key="1">
    <citation type="submission" date="2016-10" db="EMBL/GenBank/DDBJ databases">
        <authorList>
            <person name="de Groot N.N."/>
        </authorList>
    </citation>
    <scope>NUCLEOTIDE SEQUENCE [LARGE SCALE GENOMIC DNA]</scope>
    <source>
        <strain evidence="6">P4-7,KCTC 19426,CECT 7604</strain>
    </source>
</reference>
<dbReference type="PANTHER" id="PTHR43401">
    <property type="entry name" value="L-THREONINE 3-DEHYDROGENASE"/>
    <property type="match status" value="1"/>
</dbReference>
<dbReference type="PANTHER" id="PTHR43401:SF2">
    <property type="entry name" value="L-THREONINE 3-DEHYDROGENASE"/>
    <property type="match status" value="1"/>
</dbReference>
<feature type="domain" description="Alcohol dehydrogenase-like N-terminal" evidence="4">
    <location>
        <begin position="27"/>
        <end position="143"/>
    </location>
</feature>
<dbReference type="OrthoDB" id="3987021at2"/>
<dbReference type="STRING" id="1090615.SAMN04515671_1315"/>
<dbReference type="InterPro" id="IPR013149">
    <property type="entry name" value="ADH-like_C"/>
</dbReference>
<evidence type="ECO:0000259" key="4">
    <source>
        <dbReference type="Pfam" id="PF08240"/>
    </source>
</evidence>
<gene>
    <name evidence="5" type="ORF">SAMN04515671_1315</name>
</gene>
<keyword evidence="2" id="KW-0560">Oxidoreductase</keyword>
<dbReference type="InterPro" id="IPR050129">
    <property type="entry name" value="Zn_alcohol_dh"/>
</dbReference>